<protein>
    <submittedName>
        <fullName evidence="1">Uncharacterized protein</fullName>
    </submittedName>
</protein>
<reference evidence="1 2" key="1">
    <citation type="submission" date="2017-03" db="EMBL/GenBank/DDBJ databases">
        <title>Genomes of endolithic fungi from Antarctica.</title>
        <authorList>
            <person name="Coleine C."/>
            <person name="Masonjones S."/>
            <person name="Stajich J.E."/>
        </authorList>
    </citation>
    <scope>NUCLEOTIDE SEQUENCE [LARGE SCALE GENOMIC DNA]</scope>
    <source>
        <strain evidence="1 2">CCFEE 5311</strain>
    </source>
</reference>
<dbReference type="AlphaFoldDB" id="A0A4U0V945"/>
<evidence type="ECO:0000313" key="1">
    <source>
        <dbReference type="EMBL" id="TKA45354.1"/>
    </source>
</evidence>
<dbReference type="Proteomes" id="UP000310066">
    <property type="component" value="Unassembled WGS sequence"/>
</dbReference>
<dbReference type="InterPro" id="IPR038883">
    <property type="entry name" value="AN11006-like"/>
</dbReference>
<name>A0A4U0V945_9PEZI</name>
<dbReference type="PANTHER" id="PTHR42085:SF2">
    <property type="entry name" value="F-BOX DOMAIN-CONTAINING PROTEIN"/>
    <property type="match status" value="1"/>
</dbReference>
<dbReference type="EMBL" id="NAJP01000012">
    <property type="protein sequence ID" value="TKA45354.1"/>
    <property type="molecule type" value="Genomic_DNA"/>
</dbReference>
<evidence type="ECO:0000313" key="2">
    <source>
        <dbReference type="Proteomes" id="UP000310066"/>
    </source>
</evidence>
<accession>A0A4U0V945</accession>
<dbReference type="PANTHER" id="PTHR42085">
    <property type="entry name" value="F-BOX DOMAIN-CONTAINING PROTEIN"/>
    <property type="match status" value="1"/>
</dbReference>
<comment type="caution">
    <text evidence="1">The sequence shown here is derived from an EMBL/GenBank/DDBJ whole genome shotgun (WGS) entry which is preliminary data.</text>
</comment>
<proteinExistence type="predicted"/>
<organism evidence="1 2">
    <name type="scientific">Friedmanniomyces endolithicus</name>
    <dbReference type="NCBI Taxonomy" id="329885"/>
    <lineage>
        <taxon>Eukaryota</taxon>
        <taxon>Fungi</taxon>
        <taxon>Dikarya</taxon>
        <taxon>Ascomycota</taxon>
        <taxon>Pezizomycotina</taxon>
        <taxon>Dothideomycetes</taxon>
        <taxon>Dothideomycetidae</taxon>
        <taxon>Mycosphaerellales</taxon>
        <taxon>Teratosphaeriaceae</taxon>
        <taxon>Friedmanniomyces</taxon>
    </lineage>
</organism>
<sequence length="309" mass="34735">MTDKAKKASDAMAALVGKTKMKSEGRSPALLILLKHTFPFERLPPELRNNIYRLVLVTVEGPIEITGHINVEKRGLKRQPCTCCTTIPSKCARCTRLEETETYKLEVKTLAIQANKCRRKPLMKKAYGGAIISVNRQAHKEAAAILYGENAFVFGCNAVFQRFCTKIGRKIALLRNIEIQSLTLPSQCGAFSILPAECKLERIKIGPSDVKYVDLKDIFRLVRPFITKPGTQGCRCMAPSNGRCHCRTAEQKRLFACVDISTYDNYLHWDYSGGEDRTASVLLERAWNEYVSRKVKGSDQGTAKDRRRG</sequence>
<dbReference type="OrthoDB" id="5272396at2759"/>
<gene>
    <name evidence="1" type="ORF">B0A54_04450</name>
</gene>